<reference evidence="1 2" key="1">
    <citation type="journal article" date="2018" name="Front. Plant Sci.">
        <title>Red Clover (Trifolium pratense) and Zigzag Clover (T. medium) - A Picture of Genomic Similarities and Differences.</title>
        <authorList>
            <person name="Dluhosova J."/>
            <person name="Istvanek J."/>
            <person name="Nedelnik J."/>
            <person name="Repkova J."/>
        </authorList>
    </citation>
    <scope>NUCLEOTIDE SEQUENCE [LARGE SCALE GENOMIC DNA]</scope>
    <source>
        <strain evidence="2">cv. 10/8</strain>
        <tissue evidence="1">Leaf</tissue>
    </source>
</reference>
<comment type="caution">
    <text evidence="1">The sequence shown here is derived from an EMBL/GenBank/DDBJ whole genome shotgun (WGS) entry which is preliminary data.</text>
</comment>
<sequence length="30" mass="3492">RGACKILMKQLEHSLKQLKVEHILLPHVKT</sequence>
<protein>
    <submittedName>
        <fullName evidence="1">Uncharacterized protein</fullName>
    </submittedName>
</protein>
<dbReference type="EMBL" id="LXQA011423975">
    <property type="protein sequence ID" value="MCI96791.1"/>
    <property type="molecule type" value="Genomic_DNA"/>
</dbReference>
<evidence type="ECO:0000313" key="2">
    <source>
        <dbReference type="Proteomes" id="UP000265520"/>
    </source>
</evidence>
<feature type="non-terminal residue" evidence="1">
    <location>
        <position position="1"/>
    </location>
</feature>
<keyword evidence="2" id="KW-1185">Reference proteome</keyword>
<accession>A0A392WCF7</accession>
<dbReference type="AlphaFoldDB" id="A0A392WCF7"/>
<organism evidence="1 2">
    <name type="scientific">Trifolium medium</name>
    <dbReference type="NCBI Taxonomy" id="97028"/>
    <lineage>
        <taxon>Eukaryota</taxon>
        <taxon>Viridiplantae</taxon>
        <taxon>Streptophyta</taxon>
        <taxon>Embryophyta</taxon>
        <taxon>Tracheophyta</taxon>
        <taxon>Spermatophyta</taxon>
        <taxon>Magnoliopsida</taxon>
        <taxon>eudicotyledons</taxon>
        <taxon>Gunneridae</taxon>
        <taxon>Pentapetalae</taxon>
        <taxon>rosids</taxon>
        <taxon>fabids</taxon>
        <taxon>Fabales</taxon>
        <taxon>Fabaceae</taxon>
        <taxon>Papilionoideae</taxon>
        <taxon>50 kb inversion clade</taxon>
        <taxon>NPAAA clade</taxon>
        <taxon>Hologalegina</taxon>
        <taxon>IRL clade</taxon>
        <taxon>Trifolieae</taxon>
        <taxon>Trifolium</taxon>
    </lineage>
</organism>
<proteinExistence type="predicted"/>
<evidence type="ECO:0000313" key="1">
    <source>
        <dbReference type="EMBL" id="MCI96791.1"/>
    </source>
</evidence>
<name>A0A392WCF7_9FABA</name>
<dbReference type="Proteomes" id="UP000265520">
    <property type="component" value="Unassembled WGS sequence"/>
</dbReference>